<feature type="domain" description="Hydantoinase B/oxoprolinase" evidence="3">
    <location>
        <begin position="719"/>
        <end position="1237"/>
    </location>
</feature>
<dbReference type="PANTHER" id="PTHR11365">
    <property type="entry name" value="5-OXOPROLINASE RELATED"/>
    <property type="match status" value="1"/>
</dbReference>
<dbReference type="Proteomes" id="UP000475385">
    <property type="component" value="Unassembled WGS sequence"/>
</dbReference>
<reference evidence="6 7" key="1">
    <citation type="submission" date="2020-03" db="EMBL/GenBank/DDBJ databases">
        <title>Roseomonas stagni sp. nov., isolated from pond water in Japan.</title>
        <authorList>
            <person name="Furuhata K."/>
            <person name="Miyamoto H."/>
            <person name="Goto K."/>
        </authorList>
    </citation>
    <scope>NUCLEOTIDE SEQUENCE [LARGE SCALE GENOMIC DNA]</scope>
    <source>
        <strain evidence="6 7">PeD5</strain>
    </source>
</reference>
<dbReference type="Gene3D" id="3.30.420.40">
    <property type="match status" value="1"/>
</dbReference>
<comment type="similarity">
    <text evidence="1">Belongs to the oxoprolinase family.</text>
</comment>
<feature type="domain" description="Acetophenone carboxylase-like C-terminal" evidence="5">
    <location>
        <begin position="520"/>
        <end position="685"/>
    </location>
</feature>
<dbReference type="Pfam" id="PF01968">
    <property type="entry name" value="Hydantoinase_A"/>
    <property type="match status" value="1"/>
</dbReference>
<dbReference type="InterPro" id="IPR049517">
    <property type="entry name" value="ACX-like_C"/>
</dbReference>
<evidence type="ECO:0000256" key="1">
    <source>
        <dbReference type="ARBA" id="ARBA00010403"/>
    </source>
</evidence>
<organism evidence="6 7">
    <name type="scientific">Falsiroseomonas algicola</name>
    <dbReference type="NCBI Taxonomy" id="2716930"/>
    <lineage>
        <taxon>Bacteria</taxon>
        <taxon>Pseudomonadati</taxon>
        <taxon>Pseudomonadota</taxon>
        <taxon>Alphaproteobacteria</taxon>
        <taxon>Acetobacterales</taxon>
        <taxon>Roseomonadaceae</taxon>
        <taxon>Falsiroseomonas</taxon>
    </lineage>
</organism>
<dbReference type="SUPFAM" id="SSF53067">
    <property type="entry name" value="Actin-like ATPase domain"/>
    <property type="match status" value="1"/>
</dbReference>
<dbReference type="GO" id="GO:0005829">
    <property type="term" value="C:cytosol"/>
    <property type="evidence" value="ECO:0007669"/>
    <property type="project" value="TreeGrafter"/>
</dbReference>
<keyword evidence="7" id="KW-1185">Reference proteome</keyword>
<name>A0A6M1LI98_9PROT</name>
<comment type="caution">
    <text evidence="6">The sequence shown here is derived from an EMBL/GenBank/DDBJ whole genome shotgun (WGS) entry which is preliminary data.</text>
</comment>
<gene>
    <name evidence="6" type="ORF">G3576_06385</name>
</gene>
<proteinExistence type="inferred from homology"/>
<dbReference type="Pfam" id="PF19278">
    <property type="entry name" value="Hydant_A_C"/>
    <property type="match status" value="1"/>
</dbReference>
<evidence type="ECO:0000259" key="3">
    <source>
        <dbReference type="Pfam" id="PF02538"/>
    </source>
</evidence>
<evidence type="ECO:0000259" key="4">
    <source>
        <dbReference type="Pfam" id="PF05378"/>
    </source>
</evidence>
<evidence type="ECO:0000313" key="6">
    <source>
        <dbReference type="EMBL" id="NGM19634.1"/>
    </source>
</evidence>
<feature type="domain" description="Hydantoinase/oxoprolinase N-terminal" evidence="4">
    <location>
        <begin position="9"/>
        <end position="186"/>
    </location>
</feature>
<dbReference type="InterPro" id="IPR002821">
    <property type="entry name" value="Hydantoinase_A"/>
</dbReference>
<dbReference type="InterPro" id="IPR003692">
    <property type="entry name" value="Hydantoinase_B"/>
</dbReference>
<accession>A0A6M1LI98</accession>
<dbReference type="InterPro" id="IPR008040">
    <property type="entry name" value="Hydant_A_N"/>
</dbReference>
<dbReference type="GO" id="GO:0017168">
    <property type="term" value="F:5-oxoprolinase (ATP-hydrolyzing) activity"/>
    <property type="evidence" value="ECO:0007669"/>
    <property type="project" value="TreeGrafter"/>
</dbReference>
<evidence type="ECO:0000313" key="7">
    <source>
        <dbReference type="Proteomes" id="UP000475385"/>
    </source>
</evidence>
<dbReference type="Pfam" id="PF05378">
    <property type="entry name" value="Hydant_A_N"/>
    <property type="match status" value="1"/>
</dbReference>
<protein>
    <submittedName>
        <fullName evidence="6">Methylhydantoinase</fullName>
    </submittedName>
</protein>
<sequence>MSMDTARWRIGFDIGGTFTDFVLVDAKDGQVTLHKRLTTPHDPSEAALKGLEELVALRGIALPEVSEIVHGTTLVTNAIIERRGAKLGLITTEGFRDILEMGTEQRYDIYDLFLQFPQPLVPRDLRLEVAERMDAQGAVVTALDAAAVERAADALVAAGCQAIAVAFLHAYANPAHEREAAALIRARHPGIAVSMSSGVVAEMGEYQRIVTTCANAYVQPLMQGYLARLHGALSARGYDGPLRLMHSAGGLVSLETAREVPIRLLESGPAGGGLATALFGALAGKPDVISFDMGGTTAKACMIEDGRAEVAPLLEAARLQRFTRGSGLPIKAPAIEMIEIGAGGGSIAAIDEVGLLKVGPHSAGSDPGPACYGMGGTKPTVTDANLVLGYYDPGFFLGGRMTLDLEAARRAVATVATPLGLSIEEAAWGIHKVVVESMAAAARVHLVEKGKDPRHYAMVGFGGAGPAHAADVARAMGVTEVIVPPASGAASALGFLAAPLSFDGARSLRCEFRDGFDSDAINALLAALEEEGRARLTEAGIAAGDVVVERSADMRLVGQMHDISVKLPAGRIDAASLPAIRESFARAYSARYTMVPDGARIEAVNFRVRSAGPTPVLPLAGAAGGAATTHLKGRRRAWFADGATEATVHDRYALRPGEVVEGPAIIEERESTTIIAPGDRVTVDGSLNLRIAVAQPRAAATLVAATMDRAEAVRRIAADPIGLEIMWSRLVNVVEEMWLTVCRTAFSLVISESQDFACELLDHRGEPLAHSPRAMPVFNLTLPRAVKALLERYPAETLKPGDVLVTNDPWLCAGHLFDIAVVTPVFRQGVLVGLMGTVGHVSDIGGTKDSMRAREIYEEGFQIPPMKLVEEGRPNETLFRLLAENVRNGDQVVGDVNSFITANAIGAERLLSFMDDYGMEELGALAEVVQGLSEKAMRDAIRALPDGTYRSTICNNPFGKLVEYPVAITVKGDEMVIDFAGAPPQMAQGGLNCTMNYTAAHATYPLKCMLTPGVRGNAGCYRPFTVLAPEGSILNCTKPASVNIRTRTGWYLAPVIFRALEDAAPRQVQAFTGLAVAATIYGQDASGRFYSDMLFCGGGQGGSDRGDGLSTMLWPTSASNTSIELLESRVPVLVISKRFDVDSGGAGRHRGGLGQSVRLRKRLDDGRPTLVSVYPEGVRNPIPGLAGGLPGGGAQGRVLDAEGRELRDCGTGQLVELTRTDEIVELTLAGGAGYGDPAQRDPAQLARDVALGFVSPQAAQRDYGKAMAAEAAA</sequence>
<dbReference type="PANTHER" id="PTHR11365:SF23">
    <property type="entry name" value="HYPOTHETICAL 5-OXOPROLINASE (EUROFUNG)-RELATED"/>
    <property type="match status" value="1"/>
</dbReference>
<dbReference type="InterPro" id="IPR045079">
    <property type="entry name" value="Oxoprolinase-like"/>
</dbReference>
<feature type="domain" description="Hydantoinase A/oxoprolinase" evidence="2">
    <location>
        <begin position="208"/>
        <end position="500"/>
    </location>
</feature>
<dbReference type="Pfam" id="PF02538">
    <property type="entry name" value="Hydantoinase_B"/>
    <property type="match status" value="1"/>
</dbReference>
<dbReference type="GO" id="GO:0006749">
    <property type="term" value="P:glutathione metabolic process"/>
    <property type="evidence" value="ECO:0007669"/>
    <property type="project" value="TreeGrafter"/>
</dbReference>
<dbReference type="AlphaFoldDB" id="A0A6M1LI98"/>
<evidence type="ECO:0000259" key="2">
    <source>
        <dbReference type="Pfam" id="PF01968"/>
    </source>
</evidence>
<evidence type="ECO:0000259" key="5">
    <source>
        <dbReference type="Pfam" id="PF19278"/>
    </source>
</evidence>
<dbReference type="EMBL" id="JAAIKB010000002">
    <property type="protein sequence ID" value="NGM19634.1"/>
    <property type="molecule type" value="Genomic_DNA"/>
</dbReference>
<dbReference type="InterPro" id="IPR043129">
    <property type="entry name" value="ATPase_NBD"/>
</dbReference>